<dbReference type="Gene3D" id="3.40.630.30">
    <property type="match status" value="1"/>
</dbReference>
<proteinExistence type="predicted"/>
<dbReference type="EMBL" id="OBDY01000007">
    <property type="protein sequence ID" value="SNY45606.1"/>
    <property type="molecule type" value="Genomic_DNA"/>
</dbReference>
<dbReference type="CDD" id="cd04301">
    <property type="entry name" value="NAT_SF"/>
    <property type="match status" value="1"/>
</dbReference>
<dbReference type="InterPro" id="IPR000182">
    <property type="entry name" value="GNAT_dom"/>
</dbReference>
<gene>
    <name evidence="4" type="ORF">SAMN05421748_107259</name>
</gene>
<keyword evidence="1 4" id="KW-0808">Transferase</keyword>
<feature type="domain" description="N-acetyltransferase" evidence="3">
    <location>
        <begin position="2"/>
        <end position="165"/>
    </location>
</feature>
<dbReference type="OrthoDB" id="1821130at2"/>
<evidence type="ECO:0000313" key="4">
    <source>
        <dbReference type="EMBL" id="SNY45606.1"/>
    </source>
</evidence>
<evidence type="ECO:0000259" key="3">
    <source>
        <dbReference type="PROSITE" id="PS51186"/>
    </source>
</evidence>
<evidence type="ECO:0000256" key="2">
    <source>
        <dbReference type="ARBA" id="ARBA00023315"/>
    </source>
</evidence>
<dbReference type="PANTHER" id="PTHR43877">
    <property type="entry name" value="AMINOALKYLPHOSPHONATE N-ACETYLTRANSFERASE-RELATED-RELATED"/>
    <property type="match status" value="1"/>
</dbReference>
<accession>A0A285IEW1</accession>
<dbReference type="InterPro" id="IPR016181">
    <property type="entry name" value="Acyl_CoA_acyltransferase"/>
</dbReference>
<name>A0A285IEW1_9ACTN</name>
<dbReference type="SUPFAM" id="SSF55729">
    <property type="entry name" value="Acyl-CoA N-acyltransferases (Nat)"/>
    <property type="match status" value="1"/>
</dbReference>
<dbReference type="PANTHER" id="PTHR43877:SF5">
    <property type="entry name" value="BLL8307 PROTEIN"/>
    <property type="match status" value="1"/>
</dbReference>
<dbReference type="Pfam" id="PF00583">
    <property type="entry name" value="Acetyltransf_1"/>
    <property type="match status" value="1"/>
</dbReference>
<dbReference type="InterPro" id="IPR050832">
    <property type="entry name" value="Bact_Acetyltransf"/>
</dbReference>
<evidence type="ECO:0000313" key="5">
    <source>
        <dbReference type="Proteomes" id="UP000219612"/>
    </source>
</evidence>
<protein>
    <submittedName>
        <fullName evidence="4">Acetyltransferase (GNAT) family protein</fullName>
    </submittedName>
</protein>
<dbReference type="RefSeq" id="WP_097321428.1">
    <property type="nucleotide sequence ID" value="NZ_OBDY01000007.1"/>
</dbReference>
<evidence type="ECO:0000256" key="1">
    <source>
        <dbReference type="ARBA" id="ARBA00022679"/>
    </source>
</evidence>
<dbReference type="Proteomes" id="UP000219612">
    <property type="component" value="Unassembled WGS sequence"/>
</dbReference>
<organism evidence="4 5">
    <name type="scientific">Paractinoplanes atraurantiacus</name>
    <dbReference type="NCBI Taxonomy" id="1036182"/>
    <lineage>
        <taxon>Bacteria</taxon>
        <taxon>Bacillati</taxon>
        <taxon>Actinomycetota</taxon>
        <taxon>Actinomycetes</taxon>
        <taxon>Micromonosporales</taxon>
        <taxon>Micromonosporaceae</taxon>
        <taxon>Paractinoplanes</taxon>
    </lineage>
</organism>
<dbReference type="PROSITE" id="PS51186">
    <property type="entry name" value="GNAT"/>
    <property type="match status" value="1"/>
</dbReference>
<dbReference type="AlphaFoldDB" id="A0A285IEW1"/>
<dbReference type="GO" id="GO:0016747">
    <property type="term" value="F:acyltransferase activity, transferring groups other than amino-acyl groups"/>
    <property type="evidence" value="ECO:0007669"/>
    <property type="project" value="InterPro"/>
</dbReference>
<sequence>MVTVRRFRDEDAGVLWALNALPNIGDTADLAVPIPLPALAEPPAEFPDLADVEATFLARGGEFLVVELDGHLAGMGGYRPGTDGTAEVLRVRVHPATRRRGIGRALMGELERRAARAGLTSLHLDTATNQPPAMAFYRALGYREAGREHQAGWTWTLVYYVKELAPSVHLILS</sequence>
<keyword evidence="2" id="KW-0012">Acyltransferase</keyword>
<keyword evidence="5" id="KW-1185">Reference proteome</keyword>
<reference evidence="4 5" key="1">
    <citation type="submission" date="2017-09" db="EMBL/GenBank/DDBJ databases">
        <authorList>
            <person name="Ehlers B."/>
            <person name="Leendertz F.H."/>
        </authorList>
    </citation>
    <scope>NUCLEOTIDE SEQUENCE [LARGE SCALE GENOMIC DNA]</scope>
    <source>
        <strain evidence="4 5">CGMCC 4.6857</strain>
    </source>
</reference>